<gene>
    <name evidence="7" type="primary">mltG</name>
    <name evidence="8" type="ORF">AXFE_03390</name>
</gene>
<sequence>MVVEDHDLTKRRQVTLRGKVIIGILSIVFIVIISAFLAWSSYQRGISGAIKGSVVNLLIKSGDNYSIVGRELAGLGVIRSSFYFDIYLKLNAPPSLLPGEYTFHKNESAKAVISVFRGGANEYRLTIIPGMTVAQIAHQVAKIPGHSLKSFDKALSKGNFKSPFLPPGSTNLEGLLSPNTYFVLPNEPDSQLIQEMLDETTKVASQAGLSPSTRFDSISAYQVLIVASLIQREALLSGDYAKVARVIYNRLAIPMNLQFDSTVLYGLGLTGGSPTYQQLKMATRYNTYLNPGLPPTPISAPGESAIHAALNPASGPWIYFVTVSSNGAEAFSTTYSQQLANEALAGQRGLG</sequence>
<keyword evidence="2 7" id="KW-0812">Transmembrane</keyword>
<dbReference type="Pfam" id="PF02618">
    <property type="entry name" value="YceG"/>
    <property type="match status" value="1"/>
</dbReference>
<evidence type="ECO:0000313" key="8">
    <source>
        <dbReference type="EMBL" id="KJF18730.1"/>
    </source>
</evidence>
<comment type="function">
    <text evidence="7">Functions as a peptidoglycan terminase that cleaves nascent peptidoglycan strands endolytically to terminate their elongation.</text>
</comment>
<keyword evidence="1 7" id="KW-1003">Cell membrane</keyword>
<dbReference type="EC" id="4.2.2.29" evidence="7"/>
<feature type="transmembrane region" description="Helical" evidence="7">
    <location>
        <begin position="20"/>
        <end position="39"/>
    </location>
</feature>
<dbReference type="GO" id="GO:0071555">
    <property type="term" value="P:cell wall organization"/>
    <property type="evidence" value="ECO:0007669"/>
    <property type="project" value="UniProtKB-KW"/>
</dbReference>
<dbReference type="CDD" id="cd08010">
    <property type="entry name" value="MltG_like"/>
    <property type="match status" value="1"/>
</dbReference>
<evidence type="ECO:0000256" key="5">
    <source>
        <dbReference type="ARBA" id="ARBA00023239"/>
    </source>
</evidence>
<dbReference type="PANTHER" id="PTHR30518:SF2">
    <property type="entry name" value="ENDOLYTIC MUREIN TRANSGLYCOSYLASE"/>
    <property type="match status" value="1"/>
</dbReference>
<evidence type="ECO:0000313" key="9">
    <source>
        <dbReference type="Proteomes" id="UP000032360"/>
    </source>
</evidence>
<organism evidence="8 9">
    <name type="scientific">Acidithrix ferrooxidans</name>
    <dbReference type="NCBI Taxonomy" id="1280514"/>
    <lineage>
        <taxon>Bacteria</taxon>
        <taxon>Bacillati</taxon>
        <taxon>Actinomycetota</taxon>
        <taxon>Acidimicrobiia</taxon>
        <taxon>Acidimicrobiales</taxon>
        <taxon>Acidimicrobiaceae</taxon>
        <taxon>Acidithrix</taxon>
    </lineage>
</organism>
<comment type="subcellular location">
    <subcellularLocation>
        <location evidence="7">Cell membrane</location>
        <topology evidence="7">Single-pass membrane protein</topology>
    </subcellularLocation>
</comment>
<comment type="caution">
    <text evidence="8">The sequence shown here is derived from an EMBL/GenBank/DDBJ whole genome shotgun (WGS) entry which is preliminary data.</text>
</comment>
<evidence type="ECO:0000256" key="2">
    <source>
        <dbReference type="ARBA" id="ARBA00022692"/>
    </source>
</evidence>
<dbReference type="Proteomes" id="UP000032360">
    <property type="component" value="Unassembled WGS sequence"/>
</dbReference>
<keyword evidence="9" id="KW-1185">Reference proteome</keyword>
<evidence type="ECO:0000256" key="4">
    <source>
        <dbReference type="ARBA" id="ARBA00023136"/>
    </source>
</evidence>
<evidence type="ECO:0000256" key="7">
    <source>
        <dbReference type="HAMAP-Rule" id="MF_02065"/>
    </source>
</evidence>
<evidence type="ECO:0000256" key="6">
    <source>
        <dbReference type="ARBA" id="ARBA00023316"/>
    </source>
</evidence>
<dbReference type="RefSeq" id="WP_052604152.1">
    <property type="nucleotide sequence ID" value="NZ_JXYS01000007.1"/>
</dbReference>
<dbReference type="GO" id="GO:0008932">
    <property type="term" value="F:lytic endotransglycosylase activity"/>
    <property type="evidence" value="ECO:0007669"/>
    <property type="project" value="UniProtKB-UniRule"/>
</dbReference>
<dbReference type="AlphaFoldDB" id="A0A0D8HL48"/>
<dbReference type="PANTHER" id="PTHR30518">
    <property type="entry name" value="ENDOLYTIC MUREIN TRANSGLYCOSYLASE"/>
    <property type="match status" value="1"/>
</dbReference>
<dbReference type="InterPro" id="IPR003770">
    <property type="entry name" value="MLTG-like"/>
</dbReference>
<proteinExistence type="inferred from homology"/>
<accession>A0A0D8HL48</accession>
<dbReference type="GO" id="GO:0009252">
    <property type="term" value="P:peptidoglycan biosynthetic process"/>
    <property type="evidence" value="ECO:0007669"/>
    <property type="project" value="UniProtKB-UniRule"/>
</dbReference>
<dbReference type="HAMAP" id="MF_02065">
    <property type="entry name" value="MltG"/>
    <property type="match status" value="1"/>
</dbReference>
<name>A0A0D8HL48_9ACTN</name>
<protein>
    <recommendedName>
        <fullName evidence="7">Endolytic murein transglycosylase</fullName>
        <ecNumber evidence="7">4.2.2.29</ecNumber>
    </recommendedName>
    <alternativeName>
        <fullName evidence="7">Peptidoglycan lytic transglycosylase</fullName>
    </alternativeName>
    <alternativeName>
        <fullName evidence="7">Peptidoglycan polymerization terminase</fullName>
    </alternativeName>
</protein>
<evidence type="ECO:0000256" key="1">
    <source>
        <dbReference type="ARBA" id="ARBA00022475"/>
    </source>
</evidence>
<evidence type="ECO:0000256" key="3">
    <source>
        <dbReference type="ARBA" id="ARBA00022989"/>
    </source>
</evidence>
<dbReference type="OrthoDB" id="9814591at2"/>
<dbReference type="Gene3D" id="3.30.1490.480">
    <property type="entry name" value="Endolytic murein transglycosylase"/>
    <property type="match status" value="1"/>
</dbReference>
<keyword evidence="4 7" id="KW-0472">Membrane</keyword>
<feature type="site" description="Important for catalytic activity" evidence="7">
    <location>
        <position position="233"/>
    </location>
</feature>
<dbReference type="EMBL" id="JXYS01000007">
    <property type="protein sequence ID" value="KJF18730.1"/>
    <property type="molecule type" value="Genomic_DNA"/>
</dbReference>
<comment type="catalytic activity">
    <reaction evidence="7">
        <text>a peptidoglycan chain = a peptidoglycan chain with N-acetyl-1,6-anhydromuramyl-[peptide] at the reducing end + a peptidoglycan chain with N-acetylglucosamine at the non-reducing end.</text>
        <dbReference type="EC" id="4.2.2.29"/>
    </reaction>
</comment>
<reference evidence="8 9" key="1">
    <citation type="submission" date="2015-01" db="EMBL/GenBank/DDBJ databases">
        <title>Draft genome of the acidophilic iron oxidizer Acidithrix ferrooxidans strain Py-F3.</title>
        <authorList>
            <person name="Poehlein A."/>
            <person name="Eisen S."/>
            <person name="Schloemann M."/>
            <person name="Johnson B.D."/>
            <person name="Daniel R."/>
            <person name="Muehling M."/>
        </authorList>
    </citation>
    <scope>NUCLEOTIDE SEQUENCE [LARGE SCALE GENOMIC DNA]</scope>
    <source>
        <strain evidence="8 9">Py-F3</strain>
    </source>
</reference>
<dbReference type="GO" id="GO:0005886">
    <property type="term" value="C:plasma membrane"/>
    <property type="evidence" value="ECO:0007669"/>
    <property type="project" value="UniProtKB-SubCell"/>
</dbReference>
<dbReference type="STRING" id="1280514.AXFE_03390"/>
<comment type="similarity">
    <text evidence="7">Belongs to the transglycosylase MltG family.</text>
</comment>
<keyword evidence="6 7" id="KW-0961">Cell wall biogenesis/degradation</keyword>
<dbReference type="PATRIC" id="fig|1280514.3.peg.468"/>
<dbReference type="NCBIfam" id="TIGR00247">
    <property type="entry name" value="endolytic transglycosylase MltG"/>
    <property type="match status" value="1"/>
</dbReference>
<keyword evidence="5 7" id="KW-0456">Lyase</keyword>
<keyword evidence="3 7" id="KW-1133">Transmembrane helix</keyword>